<name>A0A059F1A9_9MICR</name>
<dbReference type="Proteomes" id="UP000030655">
    <property type="component" value="Unassembled WGS sequence"/>
</dbReference>
<sequence length="278" mass="33203">MISLMTVIKPKQIIKNSSVEGVEGTENSILCIEKEVEATETPVKNVKESKFIVYLKKLTIPWLECGEIIFLITAVSLGFFKFDNYLYFNCIYYASFLSLTSKLLSNLHANINHLYDLTVLFIDFTRYIIIYLQFFRITGISSETIGDKFSNNQYLYLYFLIYAINFLTATYAFKSIRTYSIKAILILNIVFYLISFMSFIFFDFVTVIFNTINLSLFIFIILYELYYQRNLSKEKLKEIYENNRKFNFIRFIILPFYYYFLIITFDRNHFNRMFSIKH</sequence>
<organism evidence="2 3">
    <name type="scientific">Anncaliia algerae PRA339</name>
    <dbReference type="NCBI Taxonomy" id="1288291"/>
    <lineage>
        <taxon>Eukaryota</taxon>
        <taxon>Fungi</taxon>
        <taxon>Fungi incertae sedis</taxon>
        <taxon>Microsporidia</taxon>
        <taxon>Tubulinosematoidea</taxon>
        <taxon>Tubulinosematidae</taxon>
        <taxon>Anncaliia</taxon>
    </lineage>
</organism>
<feature type="transmembrane region" description="Helical" evidence="1">
    <location>
        <begin position="248"/>
        <end position="265"/>
    </location>
</feature>
<evidence type="ECO:0000256" key="1">
    <source>
        <dbReference type="SAM" id="Phobius"/>
    </source>
</evidence>
<dbReference type="VEuPathDB" id="MicrosporidiaDB:H312_01801"/>
<keyword evidence="1" id="KW-0472">Membrane</keyword>
<feature type="transmembrane region" description="Helical" evidence="1">
    <location>
        <begin position="60"/>
        <end position="80"/>
    </location>
</feature>
<gene>
    <name evidence="2" type="ORF">H312_01801</name>
</gene>
<dbReference type="AlphaFoldDB" id="A0A059F1A9"/>
<dbReference type="HOGENOM" id="CLU_1001047_0_0_1"/>
<reference evidence="2 3" key="2">
    <citation type="submission" date="2014-03" db="EMBL/GenBank/DDBJ databases">
        <title>The Genome Sequence of Anncaliia algerae insect isolate PRA339.</title>
        <authorList>
            <consortium name="The Broad Institute Genome Sequencing Platform"/>
            <consortium name="The Broad Institute Genome Sequencing Center for Infectious Disease"/>
            <person name="Cuomo C."/>
            <person name="Becnel J."/>
            <person name="Sanscrainte N."/>
            <person name="Walker B."/>
            <person name="Young S.K."/>
            <person name="Zeng Q."/>
            <person name="Gargeya S."/>
            <person name="Fitzgerald M."/>
            <person name="Haas B."/>
            <person name="Abouelleil A."/>
            <person name="Alvarado L."/>
            <person name="Arachchi H.M."/>
            <person name="Berlin A.M."/>
            <person name="Chapman S.B."/>
            <person name="Dewar J."/>
            <person name="Goldberg J."/>
            <person name="Griggs A."/>
            <person name="Gujja S."/>
            <person name="Hansen M."/>
            <person name="Howarth C."/>
            <person name="Imamovic A."/>
            <person name="Larimer J."/>
            <person name="McCowan C."/>
            <person name="Murphy C."/>
            <person name="Neiman D."/>
            <person name="Pearson M."/>
            <person name="Priest M."/>
            <person name="Roberts A."/>
            <person name="Saif S."/>
            <person name="Shea T."/>
            <person name="Sisk P."/>
            <person name="Sykes S."/>
            <person name="Wortman J."/>
            <person name="Nusbaum C."/>
            <person name="Birren B."/>
        </authorList>
    </citation>
    <scope>NUCLEOTIDE SEQUENCE [LARGE SCALE GENOMIC DNA]</scope>
    <source>
        <strain evidence="2 3">PRA339</strain>
    </source>
</reference>
<feature type="transmembrane region" description="Helical" evidence="1">
    <location>
        <begin position="155"/>
        <end position="173"/>
    </location>
</feature>
<feature type="transmembrane region" description="Helical" evidence="1">
    <location>
        <begin position="117"/>
        <end position="135"/>
    </location>
</feature>
<feature type="transmembrane region" description="Helical" evidence="1">
    <location>
        <begin position="86"/>
        <end position="105"/>
    </location>
</feature>
<evidence type="ECO:0000313" key="3">
    <source>
        <dbReference type="Proteomes" id="UP000030655"/>
    </source>
</evidence>
<proteinExistence type="predicted"/>
<feature type="transmembrane region" description="Helical" evidence="1">
    <location>
        <begin position="185"/>
        <end position="202"/>
    </location>
</feature>
<accession>A0A059F1A9</accession>
<keyword evidence="3" id="KW-1185">Reference proteome</keyword>
<dbReference type="EMBL" id="KK365162">
    <property type="protein sequence ID" value="KCZ80794.1"/>
    <property type="molecule type" value="Genomic_DNA"/>
</dbReference>
<evidence type="ECO:0000313" key="2">
    <source>
        <dbReference type="EMBL" id="KCZ80794.1"/>
    </source>
</evidence>
<keyword evidence="1" id="KW-0812">Transmembrane</keyword>
<protein>
    <submittedName>
        <fullName evidence="2">Uncharacterized protein</fullName>
    </submittedName>
</protein>
<reference evidence="3" key="1">
    <citation type="submission" date="2013-02" db="EMBL/GenBank/DDBJ databases">
        <authorList>
            <consortium name="The Broad Institute Genome Sequencing Platform"/>
            <person name="Cuomo C."/>
            <person name="Becnel J."/>
            <person name="Sanscrainte N."/>
            <person name="Walker B."/>
            <person name="Young S.K."/>
            <person name="Zeng Q."/>
            <person name="Gargeya S."/>
            <person name="Fitzgerald M."/>
            <person name="Haas B."/>
            <person name="Abouelleil A."/>
            <person name="Alvarado L."/>
            <person name="Arachchi H.M."/>
            <person name="Berlin A.M."/>
            <person name="Chapman S.B."/>
            <person name="Dewar J."/>
            <person name="Goldberg J."/>
            <person name="Griggs A."/>
            <person name="Gujja S."/>
            <person name="Hansen M."/>
            <person name="Howarth C."/>
            <person name="Imamovic A."/>
            <person name="Larimer J."/>
            <person name="McCowan C."/>
            <person name="Murphy C."/>
            <person name="Neiman D."/>
            <person name="Pearson M."/>
            <person name="Priest M."/>
            <person name="Roberts A."/>
            <person name="Saif S."/>
            <person name="Shea T."/>
            <person name="Sisk P."/>
            <person name="Sykes S."/>
            <person name="Wortman J."/>
            <person name="Nusbaum C."/>
            <person name="Birren B."/>
        </authorList>
    </citation>
    <scope>NUCLEOTIDE SEQUENCE [LARGE SCALE GENOMIC DNA]</scope>
    <source>
        <strain evidence="3">PRA339</strain>
    </source>
</reference>
<feature type="transmembrane region" description="Helical" evidence="1">
    <location>
        <begin position="208"/>
        <end position="227"/>
    </location>
</feature>
<dbReference type="OrthoDB" id="10325866at2759"/>
<keyword evidence="1" id="KW-1133">Transmembrane helix</keyword>